<gene>
    <name evidence="1" type="ORF">H4O09_10295</name>
</gene>
<protein>
    <submittedName>
        <fullName evidence="1">Uncharacterized protein</fullName>
    </submittedName>
</protein>
<name>A0A7W3YVR3_9GAMM</name>
<reference evidence="1 2" key="1">
    <citation type="submission" date="2020-08" db="EMBL/GenBank/DDBJ databases">
        <title>Stenotrophomonas sp. W1S232.</title>
        <authorList>
            <person name="Deng Y."/>
        </authorList>
    </citation>
    <scope>NUCLEOTIDE SEQUENCE [LARGE SCALE GENOMIC DNA]</scope>
    <source>
        <strain evidence="1 2">W1S232</strain>
    </source>
</reference>
<proteinExistence type="predicted"/>
<comment type="caution">
    <text evidence="1">The sequence shown here is derived from an EMBL/GenBank/DDBJ whole genome shotgun (WGS) entry which is preliminary data.</text>
</comment>
<evidence type="ECO:0000313" key="2">
    <source>
        <dbReference type="Proteomes" id="UP000550609"/>
    </source>
</evidence>
<evidence type="ECO:0000313" key="1">
    <source>
        <dbReference type="EMBL" id="MBB1117437.1"/>
    </source>
</evidence>
<dbReference type="AlphaFoldDB" id="A0A7W3YVR3"/>
<organism evidence="1 2">
    <name type="scientific">Stenotrophomonas koreensis</name>
    <dbReference type="NCBI Taxonomy" id="266128"/>
    <lineage>
        <taxon>Bacteria</taxon>
        <taxon>Pseudomonadati</taxon>
        <taxon>Pseudomonadota</taxon>
        <taxon>Gammaproteobacteria</taxon>
        <taxon>Lysobacterales</taxon>
        <taxon>Lysobacteraceae</taxon>
        <taxon>Stenotrophomonas</taxon>
    </lineage>
</organism>
<dbReference type="EMBL" id="JACIUV010000004">
    <property type="protein sequence ID" value="MBB1117437.1"/>
    <property type="molecule type" value="Genomic_DNA"/>
</dbReference>
<sequence>MQTQRQATELMAKISYQLRSPASTTMAPCKSCQRPSPGGQPCAQCLAEELMRLIDNRGAVMRWMASLATLEEDQATIMAMAKSRQ</sequence>
<dbReference type="RefSeq" id="WP_182622466.1">
    <property type="nucleotide sequence ID" value="NZ_JACIUV010000004.1"/>
</dbReference>
<dbReference type="Proteomes" id="UP000550609">
    <property type="component" value="Unassembled WGS sequence"/>
</dbReference>
<accession>A0A7W3YVR3</accession>